<dbReference type="Proteomes" id="UP000307999">
    <property type="component" value="Unassembled WGS sequence"/>
</dbReference>
<reference evidence="2 3" key="1">
    <citation type="submission" date="2019-04" db="EMBL/GenBank/DDBJ databases">
        <title>Thalassotalea guangxiensis sp. nov., isolated from sediment of the coastal wetland.</title>
        <authorList>
            <person name="Zheng S."/>
            <person name="Zhang D."/>
        </authorList>
    </citation>
    <scope>NUCLEOTIDE SEQUENCE [LARGE SCALE GENOMIC DNA]</scope>
    <source>
        <strain evidence="2 3">ZS-4</strain>
    </source>
</reference>
<organism evidence="2 3">
    <name type="scientific">Thalassotalea mangrovi</name>
    <dbReference type="NCBI Taxonomy" id="2572245"/>
    <lineage>
        <taxon>Bacteria</taxon>
        <taxon>Pseudomonadati</taxon>
        <taxon>Pseudomonadota</taxon>
        <taxon>Gammaproteobacteria</taxon>
        <taxon>Alteromonadales</taxon>
        <taxon>Colwelliaceae</taxon>
        <taxon>Thalassotalea</taxon>
    </lineage>
</organism>
<evidence type="ECO:0000256" key="1">
    <source>
        <dbReference type="SAM" id="Phobius"/>
    </source>
</evidence>
<dbReference type="RefSeq" id="WP_136735187.1">
    <property type="nucleotide sequence ID" value="NZ_SWDB01000010.1"/>
</dbReference>
<evidence type="ECO:0000313" key="3">
    <source>
        <dbReference type="Proteomes" id="UP000307999"/>
    </source>
</evidence>
<name>A0A4U1B7I4_9GAMM</name>
<proteinExistence type="predicted"/>
<dbReference type="InterPro" id="IPR007359">
    <property type="entry name" value="SigmaE_reg_RseC_MucC"/>
</dbReference>
<keyword evidence="1" id="KW-1133">Transmembrane helix</keyword>
<dbReference type="PIRSF" id="PIRSF004923">
    <property type="entry name" value="RseC"/>
    <property type="match status" value="1"/>
</dbReference>
<sequence>MIEETARVTQVRGELIDVESVVKSGCSSCQQVDTCGSGQIAKGLGTRRMKLTLTSTLDLNVGDEVVIALPENNLLGAAMQVYILPLLGLLVFGAISQLLLVQKWQWHEIYGLVISLLGGVGGFYLARRLQSQPHRQQALEVKILRKCDKKAHSQAIPINIRN</sequence>
<dbReference type="PANTHER" id="PTHR35867">
    <property type="entry name" value="PROTEIN RSEC"/>
    <property type="match status" value="1"/>
</dbReference>
<feature type="transmembrane region" description="Helical" evidence="1">
    <location>
        <begin position="81"/>
        <end position="100"/>
    </location>
</feature>
<dbReference type="EMBL" id="SWDB01000010">
    <property type="protein sequence ID" value="TKB46179.1"/>
    <property type="molecule type" value="Genomic_DNA"/>
</dbReference>
<evidence type="ECO:0000313" key="2">
    <source>
        <dbReference type="EMBL" id="TKB46179.1"/>
    </source>
</evidence>
<comment type="caution">
    <text evidence="2">The sequence shown here is derived from an EMBL/GenBank/DDBJ whole genome shotgun (WGS) entry which is preliminary data.</text>
</comment>
<dbReference type="AlphaFoldDB" id="A0A4U1B7I4"/>
<dbReference type="PANTHER" id="PTHR35867:SF1">
    <property type="entry name" value="PROTEIN RSEC"/>
    <property type="match status" value="1"/>
</dbReference>
<keyword evidence="1" id="KW-0472">Membrane</keyword>
<accession>A0A4U1B7I4</accession>
<dbReference type="Pfam" id="PF04246">
    <property type="entry name" value="RseC_MucC"/>
    <property type="match status" value="1"/>
</dbReference>
<gene>
    <name evidence="2" type="ORF">E8M12_06020</name>
</gene>
<keyword evidence="1" id="KW-0812">Transmembrane</keyword>
<feature type="transmembrane region" description="Helical" evidence="1">
    <location>
        <begin position="106"/>
        <end position="126"/>
    </location>
</feature>
<dbReference type="InterPro" id="IPR026268">
    <property type="entry name" value="RseC"/>
</dbReference>
<protein>
    <submittedName>
        <fullName evidence="2">Transcriptional regulator</fullName>
    </submittedName>
</protein>
<keyword evidence="3" id="KW-1185">Reference proteome</keyword>
<dbReference type="OrthoDB" id="9795854at2"/>